<dbReference type="EMBL" id="CP002590">
    <property type="protein sequence ID" value="AEA11566.1"/>
    <property type="molecule type" value="Genomic_DNA"/>
</dbReference>
<dbReference type="OrthoDB" id="24654at2157"/>
<keyword evidence="1" id="KW-0238">DNA-binding</keyword>
<reference key="2">
    <citation type="submission" date="2011-03" db="EMBL/GenBank/DDBJ databases">
        <title>Complete genome sequence of the thermoacidophilic crenarchaeon Thermoproteus uzoniensis 768-20.</title>
        <authorList>
            <person name="Mardanov A.V."/>
            <person name="Gumerov V.M."/>
            <person name="Beletsky A.V."/>
            <person name="Prokofeva M.I."/>
            <person name="Bonch-Osmolovskaya E.A."/>
            <person name="Ravin N.V."/>
            <person name="Skryabin K.G."/>
        </authorList>
    </citation>
    <scope>NUCLEOTIDE SEQUENCE</scope>
    <source>
        <strain>768-20</strain>
    </source>
</reference>
<name>F2L117_THEU7</name>
<accession>F2L117</accession>
<organism evidence="3 4">
    <name type="scientific">Thermoproteus uzoniensis (strain 768-20)</name>
    <dbReference type="NCBI Taxonomy" id="999630"/>
    <lineage>
        <taxon>Archaea</taxon>
        <taxon>Thermoproteota</taxon>
        <taxon>Thermoprotei</taxon>
        <taxon>Thermoproteales</taxon>
        <taxon>Thermoproteaceae</taxon>
        <taxon>Thermoproteus</taxon>
    </lineage>
</organism>
<dbReference type="RefSeq" id="WP_013678902.1">
    <property type="nucleotide sequence ID" value="NC_015315.1"/>
</dbReference>
<feature type="domain" description="Cas12f1-like TNB" evidence="2">
    <location>
        <begin position="179"/>
        <end position="214"/>
    </location>
</feature>
<dbReference type="Proteomes" id="UP000008138">
    <property type="component" value="Chromosome"/>
</dbReference>
<dbReference type="GO" id="GO:0003677">
    <property type="term" value="F:DNA binding"/>
    <property type="evidence" value="ECO:0007669"/>
    <property type="project" value="UniProtKB-KW"/>
</dbReference>
<gene>
    <name evidence="3" type="ordered locus">TUZN_0061</name>
</gene>
<sequence length="243" mass="27223">MLTYSLKCDAEKAREAIGGDYAVVELGGPVRLVESVVSLYLDDMPICMYKSWRLTYTDLAQLGLSKAEVYVKGGRSVVRLVRDDERLGLRELIEGSPLIVHAMDVNEAGIAYRVFRLGGYTELLAKGVASSISEAFVPKKGVNVLVADIPMMPQYEKHLKDLLAIGREHFVELHTTMLSDVCPVCGGRMVKKGRLVYCPRCKVQLNRDVNAAWTLARNIIRRLGRMEQLAELREVFMLSYPDV</sequence>
<dbReference type="eggNOG" id="arCOG05481">
    <property type="taxonomic scope" value="Archaea"/>
</dbReference>
<evidence type="ECO:0000256" key="1">
    <source>
        <dbReference type="ARBA" id="ARBA00023125"/>
    </source>
</evidence>
<evidence type="ECO:0000313" key="4">
    <source>
        <dbReference type="Proteomes" id="UP000008138"/>
    </source>
</evidence>
<dbReference type="KEGG" id="tuz:TUZN_0061"/>
<evidence type="ECO:0000259" key="2">
    <source>
        <dbReference type="Pfam" id="PF07282"/>
    </source>
</evidence>
<keyword evidence="4" id="KW-1185">Reference proteome</keyword>
<protein>
    <submittedName>
        <fullName evidence="3">Transposase, IS605 OrfB</fullName>
    </submittedName>
</protein>
<dbReference type="InterPro" id="IPR010095">
    <property type="entry name" value="Cas12f1-like_TNB"/>
</dbReference>
<dbReference type="AlphaFoldDB" id="F2L117"/>
<evidence type="ECO:0000313" key="3">
    <source>
        <dbReference type="EMBL" id="AEA11566.1"/>
    </source>
</evidence>
<dbReference type="GeneID" id="10359615"/>
<reference evidence="3 4" key="1">
    <citation type="journal article" date="2011" name="J. Bacteriol.">
        <title>Complete genome sequence of the thermoacidophilic crenarchaeon Thermoproteus uzoniensis 768-20.</title>
        <authorList>
            <person name="Mardanov A.V."/>
            <person name="Gumerov V.M."/>
            <person name="Beletsky A.V."/>
            <person name="Prokofeva M.I."/>
            <person name="Bonch-Osmolovskaya E.A."/>
            <person name="Ravin N.V."/>
            <person name="Skryabin K.G."/>
        </authorList>
    </citation>
    <scope>NUCLEOTIDE SEQUENCE [LARGE SCALE GENOMIC DNA]</scope>
    <source>
        <strain evidence="3 4">768-20</strain>
    </source>
</reference>
<dbReference type="STRING" id="999630.TUZN_0061"/>
<dbReference type="Pfam" id="PF07282">
    <property type="entry name" value="Cas12f1-like_TNB"/>
    <property type="match status" value="1"/>
</dbReference>
<proteinExistence type="predicted"/>
<dbReference type="HOGENOM" id="CLU_1096741_0_0_2"/>